<feature type="domain" description="Tripeptidyl peptidase II second Ig-like" evidence="11">
    <location>
        <begin position="803"/>
        <end position="987"/>
    </location>
</feature>
<keyword evidence="4" id="KW-0031">Aminopeptidase</keyword>
<dbReference type="InterPro" id="IPR048384">
    <property type="entry name" value="TPPII_GBD"/>
</dbReference>
<reference evidence="14 15" key="1">
    <citation type="journal article" date="2019" name="Sci. Rep.">
        <title>Comparative genomics of chytrid fungi reveal insights into the obligate biotrophic and pathogenic lifestyle of Synchytrium endobioticum.</title>
        <authorList>
            <person name="van de Vossenberg B.T.L.H."/>
            <person name="Warris S."/>
            <person name="Nguyen H.D.T."/>
            <person name="van Gent-Pelzer M.P.E."/>
            <person name="Joly D.L."/>
            <person name="van de Geest H.C."/>
            <person name="Bonants P.J.M."/>
            <person name="Smith D.S."/>
            <person name="Levesque C.A."/>
            <person name="van der Lee T.A.J."/>
        </authorList>
    </citation>
    <scope>NUCLEOTIDE SEQUENCE [LARGE SCALE GENOMIC DNA]</scope>
    <source>
        <strain evidence="14 15">CBS 675.73</strain>
    </source>
</reference>
<evidence type="ECO:0000256" key="5">
    <source>
        <dbReference type="ARBA" id="ARBA00022670"/>
    </source>
</evidence>
<gene>
    <name evidence="14" type="ORF">CcCBS67573_g09067</name>
</gene>
<dbReference type="InterPro" id="IPR036852">
    <property type="entry name" value="Peptidase_S8/S53_dom_sf"/>
</dbReference>
<evidence type="ECO:0000313" key="14">
    <source>
        <dbReference type="EMBL" id="TPX59741.1"/>
    </source>
</evidence>
<dbReference type="InterPro" id="IPR022229">
    <property type="entry name" value="TPPII_Ig-like-2"/>
</dbReference>
<dbReference type="Pfam" id="PF21223">
    <property type="entry name" value="TPPII_Ig-like-1"/>
    <property type="match status" value="1"/>
</dbReference>
<dbReference type="InterPro" id="IPR023828">
    <property type="entry name" value="Peptidase_S8_Ser-AS"/>
</dbReference>
<dbReference type="SUPFAM" id="SSF52743">
    <property type="entry name" value="Subtilisin-like"/>
    <property type="match status" value="1"/>
</dbReference>
<feature type="domain" description="Peptidase S8/S53" evidence="10">
    <location>
        <begin position="20"/>
        <end position="479"/>
    </location>
</feature>
<dbReference type="GO" id="GO:0008240">
    <property type="term" value="F:tripeptidyl-peptidase activity"/>
    <property type="evidence" value="ECO:0007669"/>
    <property type="project" value="UniProtKB-EC"/>
</dbReference>
<evidence type="ECO:0000256" key="9">
    <source>
        <dbReference type="SAM" id="MobiDB-lite"/>
    </source>
</evidence>
<dbReference type="PANTHER" id="PTHR43806">
    <property type="entry name" value="PEPTIDASE S8"/>
    <property type="match status" value="1"/>
</dbReference>
<dbReference type="GO" id="GO:0004252">
    <property type="term" value="F:serine-type endopeptidase activity"/>
    <property type="evidence" value="ECO:0007669"/>
    <property type="project" value="UniProtKB-UniRule"/>
</dbReference>
<dbReference type="Gene3D" id="3.40.50.200">
    <property type="entry name" value="Peptidase S8/S53 domain"/>
    <property type="match status" value="2"/>
</dbReference>
<dbReference type="InterPro" id="IPR050131">
    <property type="entry name" value="Peptidase_S8_subtilisin-like"/>
</dbReference>
<keyword evidence="7 8" id="KW-0720">Serine protease</keyword>
<evidence type="ECO:0000259" key="11">
    <source>
        <dbReference type="Pfam" id="PF12580"/>
    </source>
</evidence>
<sequence length="1312" mass="141100">METGITQVDSFLYSNPQFDGRTVVVAVLDTGVDPGAPGMQSTSTGEVKLLDLVDCSGAGTVKMGTTAKKSDSGVVMGLSGRSLRIPEHWPVPQNGEYQIGIKSAFSLLPNDVLKEMAKKNKTAAELANNKLLVNAMHALSAHESEFAVLSSSDVKQIEIRADLKARIQALKQFMKDFKDPGPVFDCITFHDGTRWLAAIDISQNGDLSTTELLPDYSDGHKFSSFGQDSRLNYSFKIYDAGQTLSIVTTTGSHGTHVAAITAAHFPDGESGFDGVAPGAQIISLKIGDARLGGAETAQSLVRAAIELAKRKVDVVNVSFGEHAGTYDYGRFTELIRDDVINKLGTVFVTSAGNSGPILSSLSHPGGNSGVITVGAYVTQSMQEDMYALLETVPERAFSFSSNGPTLDGAVGVDIYAPGAAITSVPQSTKSVHQLMNGTSMSSPNAAGCVALLISGLKQIGKTNVSPYRVAYALKRSAKQFGDAFGIGIVQVENAWEMLINDTSNLLDVFYDVSVKGVNPGRGIYLRNAVETSTHHQFGVKVSPRFPDSDSPAATDLKLQFDASIRFESSHPEWIRAPQFARMAHSGREFLVDVDPTGLAPGLHVGRIFGFDSNGKETGDNAVPLFEIPVTVCKAENDGGNSNGLALRVFKGLTFGSGDIVRRYLDVPHGANFATLTIKTMDRIGNALFMIQFGQLHQNIASTVFETRARVNLSSTTSGAASDDFKWAKSFQVLGGKTAELVICQAWSTLGATTVDVQIEFHGLDLSCSTSPYTDSGNSHGGTHLFLNSGNAAVARFDIASRLRAEALCAPSILLNSLQKAVRPTEEAVISALTAQRDILPDGKQLFELVLSYTFQVAEEGNVLPLFPHVLNAIYDSSYESFYIQIYDSQKSLQSYHQSKPEKTKLKEGTHTARVQFVSSDLAALERLKSCVLIINFELKKSISLKSSKSISGALSNTLPVEKTLLKKGECLSFWCAGVDDSLIPKHASPGDLLLGSAKVLDAGASNGASALNLFKVSYLVQAPESKAKDASSEAASVPSSLGTETPLKEGESSALLKLQQEIRDLEIASVKKLNSDIQARTVLMERLQKDHSDHIPFLVARLEAYAADFEKLQKKDGLGVGITDEPVIQSITNACDAISGAIDSTALAQYFALKVDLAAGGEVAKTKKKDMETQKAALVLSLLWKARMKRNAVLVSGGDEGVLMTEFDAILINLAPWLGSSDAAADGRYLQLWAWRLRHKGLPGSALSYLNKYLSDSKNNGSGESDKAGKGALWKVLQKEKSEVLKELGWDFWTEFEQRWDARRSPAAFEAF</sequence>
<evidence type="ECO:0000313" key="15">
    <source>
        <dbReference type="Proteomes" id="UP000320333"/>
    </source>
</evidence>
<dbReference type="PANTHER" id="PTHR43806:SF14">
    <property type="entry name" value="TRIPEPTIDYL-PEPTIDASE 2"/>
    <property type="match status" value="1"/>
</dbReference>
<dbReference type="PROSITE" id="PS51892">
    <property type="entry name" value="SUBTILASE"/>
    <property type="match status" value="1"/>
</dbReference>
<feature type="domain" description="Tripeptidyl-peptidase II galactose-binding" evidence="13">
    <location>
        <begin position="655"/>
        <end position="750"/>
    </location>
</feature>
<evidence type="ECO:0000256" key="6">
    <source>
        <dbReference type="ARBA" id="ARBA00022801"/>
    </source>
</evidence>
<dbReference type="Pfam" id="PF12580">
    <property type="entry name" value="TPPII"/>
    <property type="match status" value="1"/>
</dbReference>
<name>A0A507E7R0_9FUNG</name>
<evidence type="ECO:0000256" key="3">
    <source>
        <dbReference type="ARBA" id="ARBA00012462"/>
    </source>
</evidence>
<dbReference type="Pfam" id="PF00082">
    <property type="entry name" value="Peptidase_S8"/>
    <property type="match status" value="1"/>
</dbReference>
<dbReference type="InterPro" id="IPR000209">
    <property type="entry name" value="Peptidase_S8/S53_dom"/>
</dbReference>
<evidence type="ECO:0000256" key="7">
    <source>
        <dbReference type="ARBA" id="ARBA00022825"/>
    </source>
</evidence>
<evidence type="ECO:0000256" key="1">
    <source>
        <dbReference type="ARBA" id="ARBA00001910"/>
    </source>
</evidence>
<accession>A0A507E7R0</accession>
<comment type="catalytic activity">
    <reaction evidence="1">
        <text>Release of an N-terminal tripeptide from a polypeptide.</text>
        <dbReference type="EC" id="3.4.14.10"/>
    </reaction>
</comment>
<organism evidence="14 15">
    <name type="scientific">Chytriomyces confervae</name>
    <dbReference type="NCBI Taxonomy" id="246404"/>
    <lineage>
        <taxon>Eukaryota</taxon>
        <taxon>Fungi</taxon>
        <taxon>Fungi incertae sedis</taxon>
        <taxon>Chytridiomycota</taxon>
        <taxon>Chytridiomycota incertae sedis</taxon>
        <taxon>Chytridiomycetes</taxon>
        <taxon>Chytridiales</taxon>
        <taxon>Chytriomycetaceae</taxon>
        <taxon>Chytriomyces</taxon>
    </lineage>
</organism>
<feature type="region of interest" description="Disordered" evidence="9">
    <location>
        <begin position="1029"/>
        <end position="1048"/>
    </location>
</feature>
<dbReference type="Pfam" id="PF21316">
    <property type="entry name" value="TPPII_GBD"/>
    <property type="match status" value="1"/>
</dbReference>
<keyword evidence="15" id="KW-1185">Reference proteome</keyword>
<feature type="active site" description="Charge relay system" evidence="8">
    <location>
        <position position="439"/>
    </location>
</feature>
<dbReference type="EMBL" id="QEAP01000709">
    <property type="protein sequence ID" value="TPX59741.1"/>
    <property type="molecule type" value="Genomic_DNA"/>
</dbReference>
<dbReference type="PRINTS" id="PR00723">
    <property type="entry name" value="SUBTILISIN"/>
</dbReference>
<dbReference type="STRING" id="246404.A0A507E7R0"/>
<dbReference type="Proteomes" id="UP000320333">
    <property type="component" value="Unassembled WGS sequence"/>
</dbReference>
<dbReference type="GO" id="GO:0004177">
    <property type="term" value="F:aminopeptidase activity"/>
    <property type="evidence" value="ECO:0007669"/>
    <property type="project" value="UniProtKB-KW"/>
</dbReference>
<evidence type="ECO:0000259" key="12">
    <source>
        <dbReference type="Pfam" id="PF21223"/>
    </source>
</evidence>
<evidence type="ECO:0000259" key="10">
    <source>
        <dbReference type="Pfam" id="PF00082"/>
    </source>
</evidence>
<evidence type="ECO:0000256" key="8">
    <source>
        <dbReference type="PROSITE-ProRule" id="PRU01240"/>
    </source>
</evidence>
<dbReference type="OrthoDB" id="10256524at2759"/>
<evidence type="ECO:0000256" key="2">
    <source>
        <dbReference type="ARBA" id="ARBA00011073"/>
    </source>
</evidence>
<keyword evidence="6 8" id="KW-0378">Hydrolase</keyword>
<dbReference type="Gene3D" id="2.60.40.3170">
    <property type="match status" value="1"/>
</dbReference>
<dbReference type="InterPro" id="IPR046940">
    <property type="entry name" value="TPPII_Ig-like_sf"/>
</dbReference>
<feature type="domain" description="Tripeptidyl-peptidase II first Ig-like" evidence="12">
    <location>
        <begin position="512"/>
        <end position="631"/>
    </location>
</feature>
<dbReference type="InterPro" id="IPR046939">
    <property type="entry name" value="TPPII_C_sf"/>
</dbReference>
<comment type="similarity">
    <text evidence="2 8">Belongs to the peptidase S8 family.</text>
</comment>
<dbReference type="GO" id="GO:0005829">
    <property type="term" value="C:cytosol"/>
    <property type="evidence" value="ECO:0007669"/>
    <property type="project" value="TreeGrafter"/>
</dbReference>
<comment type="caution">
    <text evidence="14">The sequence shown here is derived from an EMBL/GenBank/DDBJ whole genome shotgun (WGS) entry which is preliminary data.</text>
</comment>
<dbReference type="InterPro" id="IPR048383">
    <property type="entry name" value="TPPII_Ig-like-1"/>
</dbReference>
<feature type="active site" description="Charge relay system" evidence="8">
    <location>
        <position position="253"/>
    </location>
</feature>
<dbReference type="Gene3D" id="1.25.40.710">
    <property type="match status" value="1"/>
</dbReference>
<dbReference type="PROSITE" id="PS00138">
    <property type="entry name" value="SUBTILASE_SER"/>
    <property type="match status" value="1"/>
</dbReference>
<dbReference type="GO" id="GO:0006508">
    <property type="term" value="P:proteolysis"/>
    <property type="evidence" value="ECO:0007669"/>
    <property type="project" value="UniProtKB-KW"/>
</dbReference>
<proteinExistence type="inferred from homology"/>
<dbReference type="InterPro" id="IPR015500">
    <property type="entry name" value="Peptidase_S8_subtilisin-rel"/>
</dbReference>
<dbReference type="EC" id="3.4.14.10" evidence="3"/>
<feature type="active site" description="Charge relay system" evidence="8">
    <location>
        <position position="29"/>
    </location>
</feature>
<protein>
    <recommendedName>
        <fullName evidence="3">tripeptidyl-peptidase II</fullName>
        <ecNumber evidence="3">3.4.14.10</ecNumber>
    </recommendedName>
</protein>
<evidence type="ECO:0000259" key="13">
    <source>
        <dbReference type="Pfam" id="PF21316"/>
    </source>
</evidence>
<keyword evidence="5 8" id="KW-0645">Protease</keyword>
<evidence type="ECO:0000256" key="4">
    <source>
        <dbReference type="ARBA" id="ARBA00022438"/>
    </source>
</evidence>